<reference evidence="1" key="2">
    <citation type="submission" date="2013-05" db="EMBL/GenBank/DDBJ databases">
        <authorList>
            <person name="Carter J.-M."/>
            <person name="Baker S.C."/>
            <person name="Pink R."/>
            <person name="Carter D.R.F."/>
            <person name="Collins A."/>
            <person name="Tomlin J."/>
            <person name="Gibbs M."/>
            <person name="Breuker C.J."/>
        </authorList>
    </citation>
    <scope>NUCLEOTIDE SEQUENCE</scope>
    <source>
        <tissue evidence="1">Ovary</tissue>
    </source>
</reference>
<proteinExistence type="predicted"/>
<protein>
    <submittedName>
        <fullName evidence="1">Uncharacterized protein</fullName>
    </submittedName>
</protein>
<evidence type="ECO:0000313" key="1">
    <source>
        <dbReference type="EMBL" id="JAA80756.1"/>
    </source>
</evidence>
<name>S4NPP6_9NEOP</name>
<feature type="non-terminal residue" evidence="1">
    <location>
        <position position="1"/>
    </location>
</feature>
<reference evidence="1" key="1">
    <citation type="journal article" date="2013" name="BMC Genomics">
        <title>Unscrambling butterfly oogenesis.</title>
        <authorList>
            <person name="Carter J.M."/>
            <person name="Baker S.C."/>
            <person name="Pink R."/>
            <person name="Carter D.R."/>
            <person name="Collins A."/>
            <person name="Tomlin J."/>
            <person name="Gibbs M."/>
            <person name="Breuker C.J."/>
        </authorList>
    </citation>
    <scope>NUCLEOTIDE SEQUENCE</scope>
    <source>
        <tissue evidence="1">Ovary</tissue>
    </source>
</reference>
<accession>S4NPP6</accession>
<dbReference type="AlphaFoldDB" id="S4NPP6"/>
<organism evidence="1">
    <name type="scientific">Pararge aegeria</name>
    <name type="common">speckled wood butterfly</name>
    <dbReference type="NCBI Taxonomy" id="116150"/>
    <lineage>
        <taxon>Eukaryota</taxon>
        <taxon>Metazoa</taxon>
        <taxon>Ecdysozoa</taxon>
        <taxon>Arthropoda</taxon>
        <taxon>Hexapoda</taxon>
        <taxon>Insecta</taxon>
        <taxon>Pterygota</taxon>
        <taxon>Neoptera</taxon>
        <taxon>Endopterygota</taxon>
        <taxon>Lepidoptera</taxon>
        <taxon>Glossata</taxon>
        <taxon>Ditrysia</taxon>
        <taxon>Papilionoidea</taxon>
        <taxon>Nymphalidae</taxon>
        <taxon>Satyrinae</taxon>
        <taxon>Satyrini</taxon>
        <taxon>Parargina</taxon>
        <taxon>Pararge</taxon>
    </lineage>
</organism>
<dbReference type="EMBL" id="GAIX01011804">
    <property type="protein sequence ID" value="JAA80756.1"/>
    <property type="molecule type" value="Transcribed_RNA"/>
</dbReference>
<sequence>GCKNNIYPYKFNCCCQVVRSHRLTKAMSNCEHFSKICGSLEEVVIITLKLSLAEFGTPLAVPLKLMTDD</sequence>